<dbReference type="InterPro" id="IPR050378">
    <property type="entry name" value="Metallo-dep_Hydrolases_sf"/>
</dbReference>
<reference evidence="2 3" key="1">
    <citation type="submission" date="2017-06" db="EMBL/GenBank/DDBJ databases">
        <authorList>
            <person name="Kim H.J."/>
            <person name="Triplett B.A."/>
        </authorList>
    </citation>
    <scope>NUCLEOTIDE SEQUENCE [LARGE SCALE GENOMIC DNA]</scope>
    <source>
        <strain evidence="2 3">DSM 11445</strain>
    </source>
</reference>
<dbReference type="InterPro" id="IPR011059">
    <property type="entry name" value="Metal-dep_hydrolase_composite"/>
</dbReference>
<evidence type="ECO:0000259" key="1">
    <source>
        <dbReference type="Pfam" id="PF07969"/>
    </source>
</evidence>
<dbReference type="InterPro" id="IPR023100">
    <property type="entry name" value="D-aminoacylase_insert_dom_sf"/>
</dbReference>
<evidence type="ECO:0000313" key="3">
    <source>
        <dbReference type="Proteomes" id="UP000198440"/>
    </source>
</evidence>
<dbReference type="SUPFAM" id="SSF51338">
    <property type="entry name" value="Composite domain of metallo-dependent hydrolases"/>
    <property type="match status" value="2"/>
</dbReference>
<proteinExistence type="predicted"/>
<dbReference type="AlphaFoldDB" id="A0A239BIS7"/>
<dbReference type="InterPro" id="IPR013108">
    <property type="entry name" value="Amidohydro_3"/>
</dbReference>
<dbReference type="RefSeq" id="WP_089276367.1">
    <property type="nucleotide sequence ID" value="NZ_FZON01000003.1"/>
</dbReference>
<dbReference type="PANTHER" id="PTHR11647:SF1">
    <property type="entry name" value="COLLAPSIN RESPONSE MEDIATOR PROTEIN"/>
    <property type="match status" value="1"/>
</dbReference>
<dbReference type="Proteomes" id="UP000198440">
    <property type="component" value="Unassembled WGS sequence"/>
</dbReference>
<dbReference type="InterPro" id="IPR032466">
    <property type="entry name" value="Metal_Hydrolase"/>
</dbReference>
<dbReference type="GO" id="GO:0016811">
    <property type="term" value="F:hydrolase activity, acting on carbon-nitrogen (but not peptide) bonds, in linear amides"/>
    <property type="evidence" value="ECO:0007669"/>
    <property type="project" value="InterPro"/>
</dbReference>
<dbReference type="GO" id="GO:0005829">
    <property type="term" value="C:cytosol"/>
    <property type="evidence" value="ECO:0007669"/>
    <property type="project" value="TreeGrafter"/>
</dbReference>
<sequence length="485" mass="51365">MSDYECDLLIRGAEVFDGSGGAPFAADVAVAGDRIVAVGPGLTLKAREVIAAEGLALAPGFIDVHTHDDMAVMAYDTSLPKLSQGVTTVVTGNCGISLGPTPLGRRDTPVPPLDLIATAEEYRYATFGDFLTALRDCGPAVNVVPLVGHTVLRARAVDDLTGPASAEETEAMRRDVIAALEQGAAGLSTGLAYPPAKGATTDEVLALVREVASFDAIWTTHMRDERTGVVSAVAETIDIARRSGARTLISHHKCCGEAAFGLSRTTLAMIEEARREIRLDIDVYPYTASSTVLIESFAKDSRKVTVSWSDPHPEMAGRDLDEITADWGIAPMEALARLRPGGAIYHQMDDGDLERILAWPPSLVGSDGLPRDRRPHPRLWGAFPRVLGHYARDQALLTMSAAIAKMTGQTADVLNLPDRGRIAAGAAADLVLFDTSRIRDAASFDEPTLPADGIRAVLVNGTLAYEPDISGATQAGRILSPTGAP</sequence>
<gene>
    <name evidence="2" type="ORF">SAMN04488078_1003129</name>
</gene>
<protein>
    <submittedName>
        <fullName evidence="2">N-acyl-D-amino-acid deacylase</fullName>
    </submittedName>
</protein>
<dbReference type="GO" id="GO:0016812">
    <property type="term" value="F:hydrolase activity, acting on carbon-nitrogen (but not peptide) bonds, in cyclic amides"/>
    <property type="evidence" value="ECO:0007669"/>
    <property type="project" value="TreeGrafter"/>
</dbReference>
<name>A0A239BIS7_9RHOB</name>
<dbReference type="CDD" id="cd01297">
    <property type="entry name" value="D-aminoacylase"/>
    <property type="match status" value="1"/>
</dbReference>
<accession>A0A239BIS7</accession>
<dbReference type="Gene3D" id="3.30.1490.130">
    <property type="entry name" value="D-aminoacylase. Domain 3"/>
    <property type="match status" value="1"/>
</dbReference>
<evidence type="ECO:0000313" key="2">
    <source>
        <dbReference type="EMBL" id="SNS07331.1"/>
    </source>
</evidence>
<dbReference type="PANTHER" id="PTHR11647">
    <property type="entry name" value="HYDRANTOINASE/DIHYDROPYRIMIDINASE FAMILY MEMBER"/>
    <property type="match status" value="1"/>
</dbReference>
<organism evidence="2 3">
    <name type="scientific">Antarctobacter heliothermus</name>
    <dbReference type="NCBI Taxonomy" id="74033"/>
    <lineage>
        <taxon>Bacteria</taxon>
        <taxon>Pseudomonadati</taxon>
        <taxon>Pseudomonadota</taxon>
        <taxon>Alphaproteobacteria</taxon>
        <taxon>Rhodobacterales</taxon>
        <taxon>Roseobacteraceae</taxon>
        <taxon>Antarctobacter</taxon>
    </lineage>
</organism>
<dbReference type="Gene3D" id="2.30.40.10">
    <property type="entry name" value="Urease, subunit C, domain 1"/>
    <property type="match status" value="1"/>
</dbReference>
<dbReference type="Pfam" id="PF07969">
    <property type="entry name" value="Amidohydro_3"/>
    <property type="match status" value="1"/>
</dbReference>
<dbReference type="SUPFAM" id="SSF51556">
    <property type="entry name" value="Metallo-dependent hydrolases"/>
    <property type="match status" value="1"/>
</dbReference>
<feature type="domain" description="Amidohydrolase 3" evidence="1">
    <location>
        <begin position="48"/>
        <end position="464"/>
    </location>
</feature>
<dbReference type="EMBL" id="FZON01000003">
    <property type="protein sequence ID" value="SNS07331.1"/>
    <property type="molecule type" value="Genomic_DNA"/>
</dbReference>
<dbReference type="OrthoDB" id="9815027at2"/>
<dbReference type="Gene3D" id="3.20.20.140">
    <property type="entry name" value="Metal-dependent hydrolases"/>
    <property type="match status" value="1"/>
</dbReference>